<sequence>MRDLRSFLAVADELHFTRAAQRLFLSQPALSRQIRALERTLRTPLFVRGPGGVALTAAGRLLQDHARRVVAAWDEAQAAVAEAVAARSTVLVVGLSISVGRGLLPAATRAFQERHPGVRVELRQVGFGDATVGLADGDADVAFCWLPLPGDAGLRHRVLFTEPRLVALPVDHRLTARAEVTVEDLVDEPFLAIPESAGPLRSFWLGEDARGGRPARVASVVHGPEEVVEALGRGLGVALISGGNAEIYRRPEFVVRPVRGLAPAHLAVVWREGDSRAPVQDFVLSCTAAAAAASAVGPGAA</sequence>
<dbReference type="PRINTS" id="PR00039">
    <property type="entry name" value="HTHLYSR"/>
</dbReference>
<evidence type="ECO:0000313" key="7">
    <source>
        <dbReference type="Proteomes" id="UP000239210"/>
    </source>
</evidence>
<proteinExistence type="inferred from homology"/>
<dbReference type="Gene3D" id="3.40.190.10">
    <property type="entry name" value="Periplasmic binding protein-like II"/>
    <property type="match status" value="2"/>
</dbReference>
<accession>A0A2T0TRY9</accession>
<dbReference type="InterPro" id="IPR000847">
    <property type="entry name" value="LysR_HTH_N"/>
</dbReference>
<dbReference type="PANTHER" id="PTHR30346">
    <property type="entry name" value="TRANSCRIPTIONAL DUAL REGULATOR HCAR-RELATED"/>
    <property type="match status" value="1"/>
</dbReference>
<keyword evidence="2" id="KW-0805">Transcription regulation</keyword>
<dbReference type="InterPro" id="IPR036390">
    <property type="entry name" value="WH_DNA-bd_sf"/>
</dbReference>
<dbReference type="PROSITE" id="PS50931">
    <property type="entry name" value="HTH_LYSR"/>
    <property type="match status" value="1"/>
</dbReference>
<dbReference type="InterPro" id="IPR036388">
    <property type="entry name" value="WH-like_DNA-bd_sf"/>
</dbReference>
<dbReference type="SUPFAM" id="SSF53850">
    <property type="entry name" value="Periplasmic binding protein-like II"/>
    <property type="match status" value="1"/>
</dbReference>
<dbReference type="GO" id="GO:0003700">
    <property type="term" value="F:DNA-binding transcription factor activity"/>
    <property type="evidence" value="ECO:0007669"/>
    <property type="project" value="InterPro"/>
</dbReference>
<evidence type="ECO:0000313" key="6">
    <source>
        <dbReference type="EMBL" id="PRY48419.1"/>
    </source>
</evidence>
<evidence type="ECO:0000256" key="2">
    <source>
        <dbReference type="ARBA" id="ARBA00023015"/>
    </source>
</evidence>
<dbReference type="PANTHER" id="PTHR30346:SF0">
    <property type="entry name" value="HCA OPERON TRANSCRIPTIONAL ACTIVATOR HCAR"/>
    <property type="match status" value="1"/>
</dbReference>
<reference evidence="6 7" key="1">
    <citation type="submission" date="2018-03" db="EMBL/GenBank/DDBJ databases">
        <title>Genomic Encyclopedia of Archaeal and Bacterial Type Strains, Phase II (KMG-II): from individual species to whole genera.</title>
        <authorList>
            <person name="Goeker M."/>
        </authorList>
    </citation>
    <scope>NUCLEOTIDE SEQUENCE [LARGE SCALE GENOMIC DNA]</scope>
    <source>
        <strain evidence="6 7">DSM 45416</strain>
    </source>
</reference>
<feature type="domain" description="HTH lysR-type" evidence="5">
    <location>
        <begin position="1"/>
        <end position="56"/>
    </location>
</feature>
<dbReference type="GO" id="GO:0032993">
    <property type="term" value="C:protein-DNA complex"/>
    <property type="evidence" value="ECO:0007669"/>
    <property type="project" value="TreeGrafter"/>
</dbReference>
<dbReference type="InterPro" id="IPR005119">
    <property type="entry name" value="LysR_subst-bd"/>
</dbReference>
<dbReference type="FunFam" id="1.10.10.10:FF:000001">
    <property type="entry name" value="LysR family transcriptional regulator"/>
    <property type="match status" value="1"/>
</dbReference>
<evidence type="ECO:0000256" key="3">
    <source>
        <dbReference type="ARBA" id="ARBA00023125"/>
    </source>
</evidence>
<dbReference type="EMBL" id="PVTG01000009">
    <property type="protein sequence ID" value="PRY48419.1"/>
    <property type="molecule type" value="Genomic_DNA"/>
</dbReference>
<protein>
    <submittedName>
        <fullName evidence="6">DNA-binding transcriptional LysR family regulator</fullName>
    </submittedName>
</protein>
<comment type="similarity">
    <text evidence="1">Belongs to the LysR transcriptional regulatory family.</text>
</comment>
<keyword evidence="7" id="KW-1185">Reference proteome</keyword>
<dbReference type="CDD" id="cd08414">
    <property type="entry name" value="PBP2_LTTR_aromatics_like"/>
    <property type="match status" value="1"/>
</dbReference>
<dbReference type="Gene3D" id="1.10.10.10">
    <property type="entry name" value="Winged helix-like DNA-binding domain superfamily/Winged helix DNA-binding domain"/>
    <property type="match status" value="1"/>
</dbReference>
<evidence type="ECO:0000259" key="5">
    <source>
        <dbReference type="PROSITE" id="PS50931"/>
    </source>
</evidence>
<dbReference type="Pfam" id="PF03466">
    <property type="entry name" value="LysR_substrate"/>
    <property type="match status" value="1"/>
</dbReference>
<evidence type="ECO:0000256" key="1">
    <source>
        <dbReference type="ARBA" id="ARBA00009437"/>
    </source>
</evidence>
<organism evidence="6 7">
    <name type="scientific">Geodermatophilus tzadiensis</name>
    <dbReference type="NCBI Taxonomy" id="1137988"/>
    <lineage>
        <taxon>Bacteria</taxon>
        <taxon>Bacillati</taxon>
        <taxon>Actinomycetota</taxon>
        <taxon>Actinomycetes</taxon>
        <taxon>Geodermatophilales</taxon>
        <taxon>Geodermatophilaceae</taxon>
        <taxon>Geodermatophilus</taxon>
    </lineage>
</organism>
<dbReference type="GO" id="GO:0003677">
    <property type="term" value="F:DNA binding"/>
    <property type="evidence" value="ECO:0007669"/>
    <property type="project" value="UniProtKB-KW"/>
</dbReference>
<dbReference type="Proteomes" id="UP000239210">
    <property type="component" value="Unassembled WGS sequence"/>
</dbReference>
<name>A0A2T0TRY9_9ACTN</name>
<evidence type="ECO:0000256" key="4">
    <source>
        <dbReference type="ARBA" id="ARBA00023163"/>
    </source>
</evidence>
<comment type="caution">
    <text evidence="6">The sequence shown here is derived from an EMBL/GenBank/DDBJ whole genome shotgun (WGS) entry which is preliminary data.</text>
</comment>
<dbReference type="SUPFAM" id="SSF46785">
    <property type="entry name" value="Winged helix' DNA-binding domain"/>
    <property type="match status" value="1"/>
</dbReference>
<gene>
    <name evidence="6" type="ORF">LY71_10956</name>
</gene>
<keyword evidence="4" id="KW-0804">Transcription</keyword>
<keyword evidence="3 6" id="KW-0238">DNA-binding</keyword>
<dbReference type="Pfam" id="PF00126">
    <property type="entry name" value="HTH_1"/>
    <property type="match status" value="1"/>
</dbReference>
<dbReference type="AlphaFoldDB" id="A0A2T0TRY9"/>